<dbReference type="Proteomes" id="UP001163046">
    <property type="component" value="Unassembled WGS sequence"/>
</dbReference>
<dbReference type="EMBL" id="MU825396">
    <property type="protein sequence ID" value="KAJ7394878.1"/>
    <property type="molecule type" value="Genomic_DNA"/>
</dbReference>
<protein>
    <submittedName>
        <fullName evidence="2">Uncharacterized protein</fullName>
    </submittedName>
</protein>
<organism evidence="2 3">
    <name type="scientific">Desmophyllum pertusum</name>
    <dbReference type="NCBI Taxonomy" id="174260"/>
    <lineage>
        <taxon>Eukaryota</taxon>
        <taxon>Metazoa</taxon>
        <taxon>Cnidaria</taxon>
        <taxon>Anthozoa</taxon>
        <taxon>Hexacorallia</taxon>
        <taxon>Scleractinia</taxon>
        <taxon>Caryophylliina</taxon>
        <taxon>Caryophylliidae</taxon>
        <taxon>Desmophyllum</taxon>
    </lineage>
</organism>
<evidence type="ECO:0000256" key="1">
    <source>
        <dbReference type="SAM" id="MobiDB-lite"/>
    </source>
</evidence>
<gene>
    <name evidence="2" type="ORF">OS493_000713</name>
</gene>
<comment type="caution">
    <text evidence="2">The sequence shown here is derived from an EMBL/GenBank/DDBJ whole genome shotgun (WGS) entry which is preliminary data.</text>
</comment>
<sequence>MAQSLLSGNSSYCTLKKGQAKERHGVPKDVSRRSLKTLLQSEIPDIEFHKPKKVNEPDRISIKDTRDAAIQIVEDMKNVCNDQMKGLYDAAANAQESDQQS</sequence>
<feature type="region of interest" description="Disordered" evidence="1">
    <location>
        <begin position="1"/>
        <end position="29"/>
    </location>
</feature>
<name>A0A9X0A7J8_9CNID</name>
<reference evidence="2" key="1">
    <citation type="submission" date="2023-01" db="EMBL/GenBank/DDBJ databases">
        <title>Genome assembly of the deep-sea coral Lophelia pertusa.</title>
        <authorList>
            <person name="Herrera S."/>
            <person name="Cordes E."/>
        </authorList>
    </citation>
    <scope>NUCLEOTIDE SEQUENCE</scope>
    <source>
        <strain evidence="2">USNM1676648</strain>
        <tissue evidence="2">Polyp</tissue>
    </source>
</reference>
<dbReference type="AlphaFoldDB" id="A0A9X0A7J8"/>
<evidence type="ECO:0000313" key="2">
    <source>
        <dbReference type="EMBL" id="KAJ7394878.1"/>
    </source>
</evidence>
<keyword evidence="3" id="KW-1185">Reference proteome</keyword>
<evidence type="ECO:0000313" key="3">
    <source>
        <dbReference type="Proteomes" id="UP001163046"/>
    </source>
</evidence>
<accession>A0A9X0A7J8</accession>
<feature type="compositionally biased region" description="Basic and acidic residues" evidence="1">
    <location>
        <begin position="19"/>
        <end position="29"/>
    </location>
</feature>
<proteinExistence type="predicted"/>
<feature type="compositionally biased region" description="Polar residues" evidence="1">
    <location>
        <begin position="1"/>
        <end position="13"/>
    </location>
</feature>